<dbReference type="RefSeq" id="WP_066553272.1">
    <property type="nucleotide sequence ID" value="NZ_FOGD01000013.1"/>
</dbReference>
<protein>
    <submittedName>
        <fullName evidence="6">Transcriptional regulator, LysR family</fullName>
    </submittedName>
</protein>
<dbReference type="OrthoDB" id="9786526at2"/>
<dbReference type="Gene3D" id="3.40.190.290">
    <property type="match status" value="1"/>
</dbReference>
<dbReference type="AlphaFoldDB" id="A0A1H9RKX0"/>
<evidence type="ECO:0000256" key="4">
    <source>
        <dbReference type="ARBA" id="ARBA00023163"/>
    </source>
</evidence>
<dbReference type="Pfam" id="PF03466">
    <property type="entry name" value="LysR_substrate"/>
    <property type="match status" value="1"/>
</dbReference>
<dbReference type="PROSITE" id="PS50931">
    <property type="entry name" value="HTH_LYSR"/>
    <property type="match status" value="1"/>
</dbReference>
<sequence length="295" mass="32623">MSGLSLLAALKAFDATARAGSMTAAARVLAIQQPTVSSHIQRLEVDFGVELFHRRGRRLELTSFGRTLLNYTRRTFSGEEDAHALLAAAKNQYVGRLVIHAIGPHNVLPVLKLFMKQFPQVNVAVGVGDSRTITEKILDYQGDVGMVLNHVAHPDLFGAAYRTQRLVIFGNTQHPLAQRATLKLRDLQGQRFVIREEGSTTRRVFEQELKERGVEVQVALEMGSRESVREAVAEGLGLGVVAETAYRPDPRLVKLTISDTSMATQVHFICRKERHQAPLISIFLGLAHSVSQKIA</sequence>
<reference evidence="6 7" key="1">
    <citation type="submission" date="2016-10" db="EMBL/GenBank/DDBJ databases">
        <authorList>
            <person name="de Groot N.N."/>
        </authorList>
    </citation>
    <scope>NUCLEOTIDE SEQUENCE [LARGE SCALE GENOMIC DNA]</scope>
    <source>
        <strain evidence="6 7">ATCC 35958</strain>
    </source>
</reference>
<dbReference type="InterPro" id="IPR036388">
    <property type="entry name" value="WH-like_DNA-bd_sf"/>
</dbReference>
<dbReference type="Gene3D" id="1.10.10.10">
    <property type="entry name" value="Winged helix-like DNA-binding domain superfamily/Winged helix DNA-binding domain"/>
    <property type="match status" value="1"/>
</dbReference>
<evidence type="ECO:0000256" key="2">
    <source>
        <dbReference type="ARBA" id="ARBA00023015"/>
    </source>
</evidence>
<dbReference type="Pfam" id="PF00126">
    <property type="entry name" value="HTH_1"/>
    <property type="match status" value="1"/>
</dbReference>
<name>A0A1H9RKX0_9BURK</name>
<dbReference type="GO" id="GO:0000976">
    <property type="term" value="F:transcription cis-regulatory region binding"/>
    <property type="evidence" value="ECO:0007669"/>
    <property type="project" value="TreeGrafter"/>
</dbReference>
<comment type="similarity">
    <text evidence="1">Belongs to the LysR transcriptional regulatory family.</text>
</comment>
<dbReference type="EMBL" id="FOGD01000013">
    <property type="protein sequence ID" value="SER73185.1"/>
    <property type="molecule type" value="Genomic_DNA"/>
</dbReference>
<dbReference type="PRINTS" id="PR00039">
    <property type="entry name" value="HTHLYSR"/>
</dbReference>
<dbReference type="PANTHER" id="PTHR30126">
    <property type="entry name" value="HTH-TYPE TRANSCRIPTIONAL REGULATOR"/>
    <property type="match status" value="1"/>
</dbReference>
<dbReference type="GO" id="GO:0003700">
    <property type="term" value="F:DNA-binding transcription factor activity"/>
    <property type="evidence" value="ECO:0007669"/>
    <property type="project" value="InterPro"/>
</dbReference>
<dbReference type="STRING" id="180197.SAMN02982919_02905"/>
<dbReference type="PANTHER" id="PTHR30126:SF94">
    <property type="entry name" value="LYSR FAMILY TRANSCRIPTIONAL REGULATOR"/>
    <property type="match status" value="1"/>
</dbReference>
<dbReference type="InterPro" id="IPR000847">
    <property type="entry name" value="LysR_HTH_N"/>
</dbReference>
<accession>A0A1H9RKX0</accession>
<dbReference type="Proteomes" id="UP000199766">
    <property type="component" value="Unassembled WGS sequence"/>
</dbReference>
<dbReference type="InterPro" id="IPR036390">
    <property type="entry name" value="WH_DNA-bd_sf"/>
</dbReference>
<evidence type="ECO:0000256" key="1">
    <source>
        <dbReference type="ARBA" id="ARBA00009437"/>
    </source>
</evidence>
<evidence type="ECO:0000259" key="5">
    <source>
        <dbReference type="PROSITE" id="PS50931"/>
    </source>
</evidence>
<evidence type="ECO:0000313" key="7">
    <source>
        <dbReference type="Proteomes" id="UP000199766"/>
    </source>
</evidence>
<keyword evidence="7" id="KW-1185">Reference proteome</keyword>
<proteinExistence type="inferred from homology"/>
<evidence type="ECO:0000256" key="3">
    <source>
        <dbReference type="ARBA" id="ARBA00023125"/>
    </source>
</evidence>
<evidence type="ECO:0000313" key="6">
    <source>
        <dbReference type="EMBL" id="SER73185.1"/>
    </source>
</evidence>
<dbReference type="SUPFAM" id="SSF46785">
    <property type="entry name" value="Winged helix' DNA-binding domain"/>
    <property type="match status" value="1"/>
</dbReference>
<organism evidence="6 7">
    <name type="scientific">Giesbergeria anulus</name>
    <dbReference type="NCBI Taxonomy" id="180197"/>
    <lineage>
        <taxon>Bacteria</taxon>
        <taxon>Pseudomonadati</taxon>
        <taxon>Pseudomonadota</taxon>
        <taxon>Betaproteobacteria</taxon>
        <taxon>Burkholderiales</taxon>
        <taxon>Comamonadaceae</taxon>
        <taxon>Giesbergeria</taxon>
    </lineage>
</organism>
<keyword evidence="2" id="KW-0805">Transcription regulation</keyword>
<keyword evidence="3" id="KW-0238">DNA-binding</keyword>
<keyword evidence="4" id="KW-0804">Transcription</keyword>
<dbReference type="SUPFAM" id="SSF53850">
    <property type="entry name" value="Periplasmic binding protein-like II"/>
    <property type="match status" value="1"/>
</dbReference>
<gene>
    <name evidence="6" type="ORF">SAMN02982919_02905</name>
</gene>
<feature type="domain" description="HTH lysR-type" evidence="5">
    <location>
        <begin position="7"/>
        <end position="62"/>
    </location>
</feature>
<dbReference type="InterPro" id="IPR005119">
    <property type="entry name" value="LysR_subst-bd"/>
</dbReference>